<dbReference type="PROSITE" id="PS51000">
    <property type="entry name" value="HTH_DEOR_2"/>
    <property type="match status" value="1"/>
</dbReference>
<dbReference type="AlphaFoldDB" id="A0A4R0P9K0"/>
<reference evidence="6 7" key="1">
    <citation type="journal article" date="2015" name="Antonie Van Leeuwenhoek">
        <title>Oricola cellulosilytica gen. nov., sp. nov., a cellulose-degrading bacterium of the family Phyllobacteriaceae isolated from surface seashore water, and emended descriptions of Mesorhizobium loti and Phyllobacterium myrsinacearum.</title>
        <authorList>
            <person name="Hameed A."/>
            <person name="Shahina M."/>
            <person name="Lai W.A."/>
            <person name="Lin S.Y."/>
            <person name="Young L.S."/>
            <person name="Liu Y.C."/>
            <person name="Hsu Y.H."/>
            <person name="Young C.C."/>
        </authorList>
    </citation>
    <scope>NUCLEOTIDE SEQUENCE [LARGE SCALE GENOMIC DNA]</scope>
    <source>
        <strain evidence="6 7">KCTC 52183</strain>
    </source>
</reference>
<dbReference type="Proteomes" id="UP000291301">
    <property type="component" value="Unassembled WGS sequence"/>
</dbReference>
<evidence type="ECO:0000256" key="1">
    <source>
        <dbReference type="ARBA" id="ARBA00022491"/>
    </source>
</evidence>
<dbReference type="InterPro" id="IPR014036">
    <property type="entry name" value="DeoR-like_C"/>
</dbReference>
<evidence type="ECO:0000256" key="3">
    <source>
        <dbReference type="ARBA" id="ARBA00023125"/>
    </source>
</evidence>
<keyword evidence="4" id="KW-0804">Transcription</keyword>
<keyword evidence="3" id="KW-0238">DNA-binding</keyword>
<dbReference type="InterPro" id="IPR018356">
    <property type="entry name" value="Tscrpt_reg_HTH_DeoR_CS"/>
</dbReference>
<keyword evidence="7" id="KW-1185">Reference proteome</keyword>
<dbReference type="InterPro" id="IPR001034">
    <property type="entry name" value="DeoR_HTH"/>
</dbReference>
<dbReference type="PROSITE" id="PS00894">
    <property type="entry name" value="HTH_DEOR_1"/>
    <property type="match status" value="1"/>
</dbReference>
<organism evidence="6 7">
    <name type="scientific">Oricola cellulosilytica</name>
    <dbReference type="NCBI Taxonomy" id="1429082"/>
    <lineage>
        <taxon>Bacteria</taxon>
        <taxon>Pseudomonadati</taxon>
        <taxon>Pseudomonadota</taxon>
        <taxon>Alphaproteobacteria</taxon>
        <taxon>Hyphomicrobiales</taxon>
        <taxon>Ahrensiaceae</taxon>
        <taxon>Oricola</taxon>
    </lineage>
</organism>
<dbReference type="GO" id="GO:0003700">
    <property type="term" value="F:DNA-binding transcription factor activity"/>
    <property type="evidence" value="ECO:0007669"/>
    <property type="project" value="InterPro"/>
</dbReference>
<evidence type="ECO:0000313" key="7">
    <source>
        <dbReference type="Proteomes" id="UP000291301"/>
    </source>
</evidence>
<dbReference type="SUPFAM" id="SSF46785">
    <property type="entry name" value="Winged helix' DNA-binding domain"/>
    <property type="match status" value="1"/>
</dbReference>
<dbReference type="SMART" id="SM00420">
    <property type="entry name" value="HTH_DEOR"/>
    <property type="match status" value="1"/>
</dbReference>
<dbReference type="EMBL" id="SJST01000004">
    <property type="protein sequence ID" value="TCD13841.1"/>
    <property type="molecule type" value="Genomic_DNA"/>
</dbReference>
<name>A0A4R0P9K0_9HYPH</name>
<feature type="domain" description="HTH deoR-type" evidence="5">
    <location>
        <begin position="13"/>
        <end position="68"/>
    </location>
</feature>
<dbReference type="PRINTS" id="PR00037">
    <property type="entry name" value="HTHLACR"/>
</dbReference>
<proteinExistence type="predicted"/>
<dbReference type="SMART" id="SM01134">
    <property type="entry name" value="DeoRC"/>
    <property type="match status" value="1"/>
</dbReference>
<accession>A0A4R0P9K0</accession>
<dbReference type="Gene3D" id="1.10.10.10">
    <property type="entry name" value="Winged helix-like DNA-binding domain superfamily/Winged helix DNA-binding domain"/>
    <property type="match status" value="1"/>
</dbReference>
<evidence type="ECO:0000313" key="6">
    <source>
        <dbReference type="EMBL" id="TCD13841.1"/>
    </source>
</evidence>
<dbReference type="PANTHER" id="PTHR30363:SF4">
    <property type="entry name" value="GLYCEROL-3-PHOSPHATE REGULON REPRESSOR"/>
    <property type="match status" value="1"/>
</dbReference>
<dbReference type="InterPro" id="IPR050313">
    <property type="entry name" value="Carb_Metab_HTH_regulators"/>
</dbReference>
<dbReference type="GO" id="GO:0003677">
    <property type="term" value="F:DNA binding"/>
    <property type="evidence" value="ECO:0007669"/>
    <property type="project" value="UniProtKB-KW"/>
</dbReference>
<keyword evidence="1" id="KW-0678">Repressor</keyword>
<protein>
    <submittedName>
        <fullName evidence="6">DeoR/GlpR transcriptional regulator</fullName>
    </submittedName>
</protein>
<dbReference type="OrthoDB" id="9814815at2"/>
<keyword evidence="2" id="KW-0805">Transcription regulation</keyword>
<evidence type="ECO:0000259" key="5">
    <source>
        <dbReference type="PROSITE" id="PS51000"/>
    </source>
</evidence>
<evidence type="ECO:0000256" key="4">
    <source>
        <dbReference type="ARBA" id="ARBA00023163"/>
    </source>
</evidence>
<gene>
    <name evidence="6" type="ORF">E0D97_12140</name>
</gene>
<sequence length="262" mass="27161">MHDVRFGNRELLLAERQDLIMGRLAAEGRVIASDLAAELRVSEDTIRRDLREMAARGLCDRVYGGALPVTGRAGSLSERTGIDTAGKAALACAAVQWVGENAVLFLDAASSNLAIAQALPEGRSLTCVTNAPRIAAVIADRKDCEVIVIGGTVDHEIGASVGAHAVREAAFFRPDVCFLGACGVDAAAGVTAFHAEDAEFKRIIAARSGAVVVPVTNAKLGRAAPYCVMPVSECSAVIVEQDAAEAAVAACREAGAMIEFAG</sequence>
<dbReference type="RefSeq" id="WP_131569249.1">
    <property type="nucleotide sequence ID" value="NZ_JAINFK010000003.1"/>
</dbReference>
<dbReference type="InterPro" id="IPR036388">
    <property type="entry name" value="WH-like_DNA-bd_sf"/>
</dbReference>
<dbReference type="InterPro" id="IPR037171">
    <property type="entry name" value="NagB/RpiA_transferase-like"/>
</dbReference>
<evidence type="ECO:0000256" key="2">
    <source>
        <dbReference type="ARBA" id="ARBA00023015"/>
    </source>
</evidence>
<dbReference type="Pfam" id="PF08220">
    <property type="entry name" value="HTH_DeoR"/>
    <property type="match status" value="1"/>
</dbReference>
<dbReference type="InterPro" id="IPR036390">
    <property type="entry name" value="WH_DNA-bd_sf"/>
</dbReference>
<dbReference type="PANTHER" id="PTHR30363">
    <property type="entry name" value="HTH-TYPE TRANSCRIPTIONAL REGULATOR SRLR-RELATED"/>
    <property type="match status" value="1"/>
</dbReference>
<comment type="caution">
    <text evidence="6">The sequence shown here is derived from an EMBL/GenBank/DDBJ whole genome shotgun (WGS) entry which is preliminary data.</text>
</comment>
<dbReference type="Pfam" id="PF00455">
    <property type="entry name" value="DeoRC"/>
    <property type="match status" value="1"/>
</dbReference>
<dbReference type="SUPFAM" id="SSF100950">
    <property type="entry name" value="NagB/RpiA/CoA transferase-like"/>
    <property type="match status" value="1"/>
</dbReference>